<dbReference type="EC" id="1.13.12.3" evidence="3"/>
<dbReference type="InterPro" id="IPR050281">
    <property type="entry name" value="Flavin_monoamine_oxidase"/>
</dbReference>
<reference evidence="9 10" key="1">
    <citation type="journal article" date="2021" name="Microbiol. Resour. Announc.">
        <title>Draft Genome Sequence of Coralloluteibacterium stylophorae LMG 29479T.</title>
        <authorList>
            <person name="Karlyshev A.V."/>
            <person name="Kudryashova E.B."/>
            <person name="Ariskina E.V."/>
            <person name="Conroy A.P."/>
            <person name="Abidueva E.Y."/>
        </authorList>
    </citation>
    <scope>NUCLEOTIDE SEQUENCE [LARGE SCALE GENOMIC DNA]</scope>
    <source>
        <strain evidence="9 10">LMG 29479</strain>
    </source>
</reference>
<evidence type="ECO:0000313" key="8">
    <source>
        <dbReference type="EMBL" id="MBR0562610.1"/>
    </source>
</evidence>
<keyword evidence="10" id="KW-1185">Reference proteome</keyword>
<dbReference type="SUPFAM" id="SSF51905">
    <property type="entry name" value="FAD/NAD(P)-binding domain"/>
    <property type="match status" value="1"/>
</dbReference>
<organism evidence="8">
    <name type="scientific">Coralloluteibacterium stylophorae</name>
    <dbReference type="NCBI Taxonomy" id="1776034"/>
    <lineage>
        <taxon>Bacteria</taxon>
        <taxon>Pseudomonadati</taxon>
        <taxon>Pseudomonadota</taxon>
        <taxon>Gammaproteobacteria</taxon>
        <taxon>Lysobacterales</taxon>
        <taxon>Lysobacteraceae</taxon>
        <taxon>Coralloluteibacterium</taxon>
    </lineage>
</organism>
<dbReference type="InterPro" id="IPR036188">
    <property type="entry name" value="FAD/NAD-bd_sf"/>
</dbReference>
<evidence type="ECO:0000256" key="6">
    <source>
        <dbReference type="ARBA" id="ARBA00047321"/>
    </source>
</evidence>
<dbReference type="GO" id="GO:0009063">
    <property type="term" value="P:amino acid catabolic process"/>
    <property type="evidence" value="ECO:0007669"/>
    <property type="project" value="TreeGrafter"/>
</dbReference>
<comment type="caution">
    <text evidence="8">The sequence shown here is derived from an EMBL/GenBank/DDBJ whole genome shotgun (WGS) entry which is preliminary data.</text>
</comment>
<dbReference type="Gene3D" id="3.90.660.10">
    <property type="match status" value="1"/>
</dbReference>
<dbReference type="PROSITE" id="PS51318">
    <property type="entry name" value="TAT"/>
    <property type="match status" value="1"/>
</dbReference>
<dbReference type="InterPro" id="IPR002937">
    <property type="entry name" value="Amino_oxidase"/>
</dbReference>
<dbReference type="Pfam" id="PF01593">
    <property type="entry name" value="Amino_oxidase"/>
    <property type="match status" value="1"/>
</dbReference>
<evidence type="ECO:0000313" key="10">
    <source>
        <dbReference type="Proteomes" id="UP000675747"/>
    </source>
</evidence>
<protein>
    <recommendedName>
        <fullName evidence="4">Tryptophan 2-monooxygenase</fullName>
        <ecNumber evidence="3">1.13.12.3</ecNumber>
    </recommendedName>
</protein>
<proteinExistence type="inferred from homology"/>
<dbReference type="GO" id="GO:0009851">
    <property type="term" value="P:auxin biosynthetic process"/>
    <property type="evidence" value="ECO:0007669"/>
    <property type="project" value="UniProtKB-KW"/>
</dbReference>
<dbReference type="AlphaFoldDB" id="A0A8J8AY13"/>
<gene>
    <name evidence="9" type="ORF">KB893_004745</name>
    <name evidence="8" type="ORF">KB893_08785</name>
</gene>
<dbReference type="EMBL" id="JAGQFT010000063">
    <property type="protein sequence ID" value="MBR0562610.1"/>
    <property type="molecule type" value="Genomic_DNA"/>
</dbReference>
<dbReference type="EMBL" id="JAGQFT020000003">
    <property type="protein sequence ID" value="MBS7456445.1"/>
    <property type="molecule type" value="Genomic_DNA"/>
</dbReference>
<dbReference type="GO" id="GO:0050361">
    <property type="term" value="F:tryptophan 2-monooxygenase activity"/>
    <property type="evidence" value="ECO:0007669"/>
    <property type="project" value="UniProtKB-EC"/>
</dbReference>
<dbReference type="PANTHER" id="PTHR10742">
    <property type="entry name" value="FLAVIN MONOAMINE OXIDASE"/>
    <property type="match status" value="1"/>
</dbReference>
<evidence type="ECO:0000313" key="9">
    <source>
        <dbReference type="EMBL" id="MBS7456445.1"/>
    </source>
</evidence>
<dbReference type="Proteomes" id="UP000675747">
    <property type="component" value="Unassembled WGS sequence"/>
</dbReference>
<dbReference type="GO" id="GO:0001716">
    <property type="term" value="F:L-amino-acid oxidase activity"/>
    <property type="evidence" value="ECO:0007669"/>
    <property type="project" value="TreeGrafter"/>
</dbReference>
<dbReference type="Gene3D" id="3.50.50.60">
    <property type="entry name" value="FAD/NAD(P)-binding domain"/>
    <property type="match status" value="1"/>
</dbReference>
<comment type="similarity">
    <text evidence="2">Belongs to the tryptophan 2-monooxygenase family.</text>
</comment>
<comment type="pathway">
    <text evidence="1">Plant hormone metabolism; auxin biosynthesis.</text>
</comment>
<evidence type="ECO:0000259" key="7">
    <source>
        <dbReference type="Pfam" id="PF01593"/>
    </source>
</evidence>
<dbReference type="Gene3D" id="1.20.1440.240">
    <property type="match status" value="1"/>
</dbReference>
<evidence type="ECO:0000256" key="2">
    <source>
        <dbReference type="ARBA" id="ARBA00005833"/>
    </source>
</evidence>
<dbReference type="InterPro" id="IPR006311">
    <property type="entry name" value="TAT_signal"/>
</dbReference>
<accession>A0A8J8AY13</accession>
<dbReference type="PANTHER" id="PTHR10742:SF342">
    <property type="entry name" value="AMINE OXIDASE"/>
    <property type="match status" value="1"/>
</dbReference>
<evidence type="ECO:0000256" key="3">
    <source>
        <dbReference type="ARBA" id="ARBA00012535"/>
    </source>
</evidence>
<sequence>MHEPSSGVTRRQLLQRIGLAAGGAMMYQAMASLGFAAESSYRGPVRLEGDPRGASVLVLGAGLAGMTAAFELRNAGYRVRVLEYNDRPGGRNWSLRGGDRFVELGGAEQVCGFDDGLYLNPGPWRIPHHHQGVLSYCKRFGIELESFVQVNYNAYLHSAAAWDGAPRRYREVNADYRGGIAELLAKATRQGGLDQLVSREDQEILLESLRSWGALDRNFAYVEGEESSTRRGFARYPGGGLSGRPEFSRPIAPPDLLRSRLWAGLAAGENYEMQTTMFQPKGGMDRIGRAFAQRLGETIRYRAQVSGIHQDADGVSVTWEDLAHGGEARTERADWCICTIPLSVLNRIPMNVGTEMATAIGMVPYASSVKVGLQFRRRFWEEDEQIYGGITYTDLPIGVIGYPSTGYHSPGKGVLLGAYMWGLESFEMTSMDPAQRVRQALEDGARIHPQYPREFDNGIAVGWHRVPFTHGCFGMWTEERRAEHYENLCRIDGRIALAGEHVSYIPAWQEGAVLSAHDVIGRLHRRVISGGTA</sequence>
<evidence type="ECO:0000256" key="4">
    <source>
        <dbReference type="ARBA" id="ARBA00017871"/>
    </source>
</evidence>
<evidence type="ECO:0000256" key="1">
    <source>
        <dbReference type="ARBA" id="ARBA00004814"/>
    </source>
</evidence>
<dbReference type="SUPFAM" id="SSF54373">
    <property type="entry name" value="FAD-linked reductases, C-terminal domain"/>
    <property type="match status" value="1"/>
</dbReference>
<keyword evidence="5" id="KW-0073">Auxin biosynthesis</keyword>
<dbReference type="RefSeq" id="WP_211926549.1">
    <property type="nucleotide sequence ID" value="NZ_JAGQFT020000003.1"/>
</dbReference>
<comment type="catalytic activity">
    <reaction evidence="6">
        <text>L-tryptophan + O2 = indole-3-acetamide + CO2 + H2O</text>
        <dbReference type="Rhea" id="RHEA:16165"/>
        <dbReference type="ChEBI" id="CHEBI:15377"/>
        <dbReference type="ChEBI" id="CHEBI:15379"/>
        <dbReference type="ChEBI" id="CHEBI:16031"/>
        <dbReference type="ChEBI" id="CHEBI:16526"/>
        <dbReference type="ChEBI" id="CHEBI:57912"/>
        <dbReference type="EC" id="1.13.12.3"/>
    </reaction>
</comment>
<evidence type="ECO:0000256" key="5">
    <source>
        <dbReference type="ARBA" id="ARBA00023070"/>
    </source>
</evidence>
<feature type="domain" description="Amine oxidase" evidence="7">
    <location>
        <begin position="63"/>
        <end position="517"/>
    </location>
</feature>
<name>A0A8J8AY13_9GAMM</name>
<reference evidence="8" key="2">
    <citation type="submission" date="2021-04" db="EMBL/GenBank/DDBJ databases">
        <authorList>
            <person name="Karlyshev A.V."/>
        </authorList>
    </citation>
    <scope>NUCLEOTIDE SEQUENCE</scope>
    <source>
        <strain evidence="8">LMG 29479</strain>
    </source>
</reference>